<feature type="compositionally biased region" description="Polar residues" evidence="3">
    <location>
        <begin position="12"/>
        <end position="23"/>
    </location>
</feature>
<dbReference type="Gene3D" id="3.40.50.300">
    <property type="entry name" value="P-loop containing nucleotide triphosphate hydrolases"/>
    <property type="match status" value="1"/>
</dbReference>
<reference evidence="4 5" key="1">
    <citation type="submission" date="2016-03" db="EMBL/GenBank/DDBJ databases">
        <title>Comparative genomics of the ectomycorrhizal sister species Rhizopogon vinicolor and Rhizopogon vesiculosus (Basidiomycota: Boletales) reveals a divergence of the mating type B locus.</title>
        <authorList>
            <person name="Mujic A.B."/>
            <person name="Kuo A."/>
            <person name="Tritt A."/>
            <person name="Lipzen A."/>
            <person name="Chen C."/>
            <person name="Johnson J."/>
            <person name="Sharma A."/>
            <person name="Barry K."/>
            <person name="Grigoriev I.V."/>
            <person name="Spatafora J.W."/>
        </authorList>
    </citation>
    <scope>NUCLEOTIDE SEQUENCE [LARGE SCALE GENOMIC DNA]</scope>
    <source>
        <strain evidence="4 5">AM-OR11-056</strain>
    </source>
</reference>
<proteinExistence type="predicted"/>
<dbReference type="OrthoDB" id="361630at2759"/>
<dbReference type="PANTHER" id="PTHR43381">
    <property type="entry name" value="TRANSLATION INITIATION FACTOR IF-2-RELATED"/>
    <property type="match status" value="1"/>
</dbReference>
<dbReference type="Proteomes" id="UP000183567">
    <property type="component" value="Unassembled WGS sequence"/>
</dbReference>
<gene>
    <name evidence="4" type="ORF">AZE42_04385</name>
</gene>
<feature type="non-terminal residue" evidence="4">
    <location>
        <position position="349"/>
    </location>
</feature>
<keyword evidence="5" id="KW-1185">Reference proteome</keyword>
<evidence type="ECO:0000256" key="3">
    <source>
        <dbReference type="SAM" id="MobiDB-lite"/>
    </source>
</evidence>
<organism evidence="4 5">
    <name type="scientific">Rhizopogon vesiculosus</name>
    <dbReference type="NCBI Taxonomy" id="180088"/>
    <lineage>
        <taxon>Eukaryota</taxon>
        <taxon>Fungi</taxon>
        <taxon>Dikarya</taxon>
        <taxon>Basidiomycota</taxon>
        <taxon>Agaricomycotina</taxon>
        <taxon>Agaricomycetes</taxon>
        <taxon>Agaricomycetidae</taxon>
        <taxon>Boletales</taxon>
        <taxon>Suillineae</taxon>
        <taxon>Rhizopogonaceae</taxon>
        <taxon>Rhizopogon</taxon>
    </lineage>
</organism>
<feature type="region of interest" description="Disordered" evidence="3">
    <location>
        <begin position="194"/>
        <end position="225"/>
    </location>
</feature>
<protein>
    <recommendedName>
        <fullName evidence="6">Tr-type G domain-containing protein</fullName>
    </recommendedName>
</protein>
<evidence type="ECO:0000256" key="1">
    <source>
        <dbReference type="ARBA" id="ARBA00022741"/>
    </source>
</evidence>
<keyword evidence="2" id="KW-0342">GTP-binding</keyword>
<accession>A0A1J8QUA2</accession>
<feature type="compositionally biased region" description="Basic and acidic residues" evidence="3">
    <location>
        <begin position="128"/>
        <end position="148"/>
    </location>
</feature>
<feature type="compositionally biased region" description="Low complexity" evidence="3">
    <location>
        <begin position="94"/>
        <end position="108"/>
    </location>
</feature>
<feature type="region of interest" description="Disordered" evidence="3">
    <location>
        <begin position="1"/>
        <end position="165"/>
    </location>
</feature>
<evidence type="ECO:0008006" key="6">
    <source>
        <dbReference type="Google" id="ProtNLM"/>
    </source>
</evidence>
<name>A0A1J8QUA2_9AGAM</name>
<dbReference type="InterPro" id="IPR027417">
    <property type="entry name" value="P-loop_NTPase"/>
</dbReference>
<evidence type="ECO:0000313" key="4">
    <source>
        <dbReference type="EMBL" id="OJA13042.1"/>
    </source>
</evidence>
<keyword evidence="1" id="KW-0547">Nucleotide-binding</keyword>
<comment type="caution">
    <text evidence="4">The sequence shown here is derived from an EMBL/GenBank/DDBJ whole genome shotgun (WGS) entry which is preliminary data.</text>
</comment>
<dbReference type="AlphaFoldDB" id="A0A1J8QUA2"/>
<dbReference type="SUPFAM" id="SSF52540">
    <property type="entry name" value="P-loop containing nucleoside triphosphate hydrolases"/>
    <property type="match status" value="1"/>
</dbReference>
<dbReference type="PANTHER" id="PTHR43381:SF20">
    <property type="entry name" value="TRANSLATION INITIATION FACTOR IF-2, MITOCHONDRIAL"/>
    <property type="match status" value="1"/>
</dbReference>
<dbReference type="InterPro" id="IPR015760">
    <property type="entry name" value="TIF_IF2"/>
</dbReference>
<dbReference type="GO" id="GO:0003743">
    <property type="term" value="F:translation initiation factor activity"/>
    <property type="evidence" value="ECO:0007669"/>
    <property type="project" value="TreeGrafter"/>
</dbReference>
<evidence type="ECO:0000313" key="5">
    <source>
        <dbReference type="Proteomes" id="UP000183567"/>
    </source>
</evidence>
<dbReference type="EMBL" id="LVVM01004390">
    <property type="protein sequence ID" value="OJA13042.1"/>
    <property type="molecule type" value="Genomic_DNA"/>
</dbReference>
<dbReference type="GO" id="GO:0005525">
    <property type="term" value="F:GTP binding"/>
    <property type="evidence" value="ECO:0007669"/>
    <property type="project" value="UniProtKB-KW"/>
</dbReference>
<dbReference type="STRING" id="180088.A0A1J8QUA2"/>
<dbReference type="GO" id="GO:0005737">
    <property type="term" value="C:cytoplasm"/>
    <property type="evidence" value="ECO:0007669"/>
    <property type="project" value="TreeGrafter"/>
</dbReference>
<sequence length="349" mass="38122">MHRRKAALCAFQLTQRRSASTAANAKPSEWAPLHPLPPLQPTPSKWARAQTASFIRDSDDFRGVSLRGGPAPSTSKWARPAPPQPRPGGSNLLTRASDTSSSGSSSRRTLQRDQAPHMGARPSPPQRESAEAPKRQREEPYGERKNWRAVESSQVRGVADTAQESSRFSAAFTVDDHSDVGRNRRPERVNLKDRGSLRHARDGAIPSHPRMHQTNQKPGSKAKKAKAYSKKVAVDVYIPTTVSVGQLARLLNVRQTLLQRKMVEAGMAAEASYDHVLTSDYAALLAEEFGRNPIIDDEAAFDIYPPAPHPDPTTLPTRPPIITIMGHVDHGKTTLLDTLRSASVAAGEA</sequence>
<evidence type="ECO:0000256" key="2">
    <source>
        <dbReference type="ARBA" id="ARBA00023134"/>
    </source>
</evidence>